<dbReference type="AlphaFoldDB" id="A0A5A7PEL3"/>
<sequence length="105" mass="12066">MSLIDKKSLHFNIYRLFIFPSTIIECHHNDFSNQVCTCINLNYLEHYRAITENVGGIALVIEAVKSTAIRSLNSFAISIKCYLAIVWQWQITHDTVLECSAPLEY</sequence>
<protein>
    <submittedName>
        <fullName evidence="1">NAD(P)-binding Rossmann-fold superfamily protein</fullName>
    </submittedName>
</protein>
<dbReference type="Proteomes" id="UP000325081">
    <property type="component" value="Unassembled WGS sequence"/>
</dbReference>
<reference evidence="2" key="1">
    <citation type="journal article" date="2019" name="Curr. Biol.">
        <title>Genome Sequence of Striga asiatica Provides Insight into the Evolution of Plant Parasitism.</title>
        <authorList>
            <person name="Yoshida S."/>
            <person name="Kim S."/>
            <person name="Wafula E.K."/>
            <person name="Tanskanen J."/>
            <person name="Kim Y.M."/>
            <person name="Honaas L."/>
            <person name="Yang Z."/>
            <person name="Spallek T."/>
            <person name="Conn C.E."/>
            <person name="Ichihashi Y."/>
            <person name="Cheong K."/>
            <person name="Cui S."/>
            <person name="Der J.P."/>
            <person name="Gundlach H."/>
            <person name="Jiao Y."/>
            <person name="Hori C."/>
            <person name="Ishida J.K."/>
            <person name="Kasahara H."/>
            <person name="Kiba T."/>
            <person name="Kim M.S."/>
            <person name="Koo N."/>
            <person name="Laohavisit A."/>
            <person name="Lee Y.H."/>
            <person name="Lumba S."/>
            <person name="McCourt P."/>
            <person name="Mortimer J.C."/>
            <person name="Mutuku J.M."/>
            <person name="Nomura T."/>
            <person name="Sasaki-Sekimoto Y."/>
            <person name="Seto Y."/>
            <person name="Wang Y."/>
            <person name="Wakatake T."/>
            <person name="Sakakibara H."/>
            <person name="Demura T."/>
            <person name="Yamaguchi S."/>
            <person name="Yoneyama K."/>
            <person name="Manabe R.I."/>
            <person name="Nelson D.C."/>
            <person name="Schulman A.H."/>
            <person name="Timko M.P."/>
            <person name="dePamphilis C.W."/>
            <person name="Choi D."/>
            <person name="Shirasu K."/>
        </authorList>
    </citation>
    <scope>NUCLEOTIDE SEQUENCE [LARGE SCALE GENOMIC DNA]</scope>
    <source>
        <strain evidence="2">cv. UVA1</strain>
    </source>
</reference>
<keyword evidence="2" id="KW-1185">Reference proteome</keyword>
<evidence type="ECO:0000313" key="2">
    <source>
        <dbReference type="Proteomes" id="UP000325081"/>
    </source>
</evidence>
<comment type="caution">
    <text evidence="1">The sequence shown here is derived from an EMBL/GenBank/DDBJ whole genome shotgun (WGS) entry which is preliminary data.</text>
</comment>
<organism evidence="1 2">
    <name type="scientific">Striga asiatica</name>
    <name type="common">Asiatic witchweed</name>
    <name type="synonym">Buchnera asiatica</name>
    <dbReference type="NCBI Taxonomy" id="4170"/>
    <lineage>
        <taxon>Eukaryota</taxon>
        <taxon>Viridiplantae</taxon>
        <taxon>Streptophyta</taxon>
        <taxon>Embryophyta</taxon>
        <taxon>Tracheophyta</taxon>
        <taxon>Spermatophyta</taxon>
        <taxon>Magnoliopsida</taxon>
        <taxon>eudicotyledons</taxon>
        <taxon>Gunneridae</taxon>
        <taxon>Pentapetalae</taxon>
        <taxon>asterids</taxon>
        <taxon>lamiids</taxon>
        <taxon>Lamiales</taxon>
        <taxon>Orobanchaceae</taxon>
        <taxon>Buchnereae</taxon>
        <taxon>Striga</taxon>
    </lineage>
</organism>
<name>A0A5A7PEL3_STRAF</name>
<accession>A0A5A7PEL3</accession>
<dbReference type="EMBL" id="BKCP01004428">
    <property type="protein sequence ID" value="GER31152.1"/>
    <property type="molecule type" value="Genomic_DNA"/>
</dbReference>
<evidence type="ECO:0000313" key="1">
    <source>
        <dbReference type="EMBL" id="GER31152.1"/>
    </source>
</evidence>
<gene>
    <name evidence="1" type="ORF">STAS_07135</name>
</gene>
<proteinExistence type="predicted"/>